<dbReference type="Pfam" id="PF01170">
    <property type="entry name" value="UPF0020"/>
    <property type="match status" value="1"/>
</dbReference>
<dbReference type="EMBL" id="QFKX01000004">
    <property type="protein sequence ID" value="PWH05739.1"/>
    <property type="molecule type" value="Genomic_DNA"/>
</dbReference>
<dbReference type="RefSeq" id="WP_109276095.1">
    <property type="nucleotide sequence ID" value="NZ_QFKX01000004.1"/>
</dbReference>
<dbReference type="InterPro" id="IPR002052">
    <property type="entry name" value="DNA_methylase_N6_adenine_CS"/>
</dbReference>
<dbReference type="PANTHER" id="PTHR14911">
    <property type="entry name" value="THUMP DOMAIN-CONTAINING"/>
    <property type="match status" value="1"/>
</dbReference>
<dbReference type="AlphaFoldDB" id="A0A2U2RIN6"/>
<evidence type="ECO:0000259" key="1">
    <source>
        <dbReference type="Pfam" id="PF01170"/>
    </source>
</evidence>
<dbReference type="SUPFAM" id="SSF53335">
    <property type="entry name" value="S-adenosyl-L-methionine-dependent methyltransferases"/>
    <property type="match status" value="1"/>
</dbReference>
<keyword evidence="3" id="KW-1185">Reference proteome</keyword>
<dbReference type="Proteomes" id="UP000245590">
    <property type="component" value="Unassembled WGS sequence"/>
</dbReference>
<dbReference type="GO" id="GO:0003676">
    <property type="term" value="F:nucleic acid binding"/>
    <property type="evidence" value="ECO:0007669"/>
    <property type="project" value="InterPro"/>
</dbReference>
<dbReference type="InterPro" id="IPR029063">
    <property type="entry name" value="SAM-dependent_MTases_sf"/>
</dbReference>
<evidence type="ECO:0000313" key="3">
    <source>
        <dbReference type="Proteomes" id="UP000245590"/>
    </source>
</evidence>
<sequence>MASDSLEIVLEVLEGCAGPAQREAEELGVVRVVSPTELRLRTADLAGLRDLRCTVAAYAALVVPARRPRELLETSVQQRLRDLVARISRVRPRPVFNAVRLRAAGAHSPEMQRLQSAIAESAGLPAAEDGDLVVRARRGRDPGTWELLVRLTPRPLATRAWRTEDYPGAVNATIAASVLDLLDVGAQDELLDMTCGSGTFLIEQLHRAAPARTVGVDLDPSALDRARIHQRAARRRGRIDWVCADVRAAEIEGGFTRILTNPPWGTLHGDHDSNEQFHEDLLQRAAELAAPGARLGVLTHEIQRMHSVLEREPSGWHPVLEHRFFQKGHHPRLFLLERAVGS</sequence>
<proteinExistence type="predicted"/>
<dbReference type="GO" id="GO:0016423">
    <property type="term" value="F:tRNA (guanine) methyltransferase activity"/>
    <property type="evidence" value="ECO:0007669"/>
    <property type="project" value="TreeGrafter"/>
</dbReference>
<reference evidence="2 3" key="1">
    <citation type="submission" date="2018-05" db="EMBL/GenBank/DDBJ databases">
        <title>Brachybacterium sp. M1HQ-2T, whole genome shotgun sequence.</title>
        <authorList>
            <person name="Tuo L."/>
        </authorList>
    </citation>
    <scope>NUCLEOTIDE SEQUENCE [LARGE SCALE GENOMIC DNA]</scope>
    <source>
        <strain evidence="2 3">M1HQ-2</strain>
    </source>
</reference>
<accession>A0A2U2RIN6</accession>
<dbReference type="PANTHER" id="PTHR14911:SF13">
    <property type="entry name" value="TRNA (GUANINE(6)-N2)-METHYLTRANSFERASE THUMP3"/>
    <property type="match status" value="1"/>
</dbReference>
<dbReference type="Gene3D" id="3.40.50.150">
    <property type="entry name" value="Vaccinia Virus protein VP39"/>
    <property type="match status" value="1"/>
</dbReference>
<keyword evidence="2" id="KW-0489">Methyltransferase</keyword>
<dbReference type="GO" id="GO:0030488">
    <property type="term" value="P:tRNA methylation"/>
    <property type="evidence" value="ECO:0007669"/>
    <property type="project" value="TreeGrafter"/>
</dbReference>
<dbReference type="PROSITE" id="PS00092">
    <property type="entry name" value="N6_MTASE"/>
    <property type="match status" value="1"/>
</dbReference>
<protein>
    <submittedName>
        <fullName evidence="2">N-6 DNA methylase</fullName>
    </submittedName>
</protein>
<feature type="domain" description="Ribosomal RNA large subunit methyltransferase K/L-like methyltransferase" evidence="1">
    <location>
        <begin position="159"/>
        <end position="321"/>
    </location>
</feature>
<keyword evidence="2" id="KW-0808">Transferase</keyword>
<organism evidence="2 3">
    <name type="scientific">Brachybacterium endophyticum</name>
    <dbReference type="NCBI Taxonomy" id="2182385"/>
    <lineage>
        <taxon>Bacteria</taxon>
        <taxon>Bacillati</taxon>
        <taxon>Actinomycetota</taxon>
        <taxon>Actinomycetes</taxon>
        <taxon>Micrococcales</taxon>
        <taxon>Dermabacteraceae</taxon>
        <taxon>Brachybacterium</taxon>
    </lineage>
</organism>
<dbReference type="CDD" id="cd02440">
    <property type="entry name" value="AdoMet_MTases"/>
    <property type="match status" value="1"/>
</dbReference>
<comment type="caution">
    <text evidence="2">The sequence shown here is derived from an EMBL/GenBank/DDBJ whole genome shotgun (WGS) entry which is preliminary data.</text>
</comment>
<evidence type="ECO:0000313" key="2">
    <source>
        <dbReference type="EMBL" id="PWH05739.1"/>
    </source>
</evidence>
<name>A0A2U2RIN6_9MICO</name>
<dbReference type="OrthoDB" id="9791556at2"/>
<dbReference type="InterPro" id="IPR000241">
    <property type="entry name" value="RlmKL-like_Mtase"/>
</dbReference>
<gene>
    <name evidence="2" type="ORF">DEO23_11065</name>
</gene>